<evidence type="ECO:0000256" key="2">
    <source>
        <dbReference type="ARBA" id="ARBA00022729"/>
    </source>
</evidence>
<dbReference type="Pfam" id="PF00657">
    <property type="entry name" value="Lipase_GDSL"/>
    <property type="match status" value="1"/>
</dbReference>
<dbReference type="GO" id="GO:0016788">
    <property type="term" value="F:hydrolase activity, acting on ester bonds"/>
    <property type="evidence" value="ECO:0007669"/>
    <property type="project" value="InterPro"/>
</dbReference>
<gene>
    <name evidence="7" type="primary">LOC113738864</name>
</gene>
<feature type="chain" id="PRO_5028475108" evidence="5">
    <location>
        <begin position="28"/>
        <end position="369"/>
    </location>
</feature>
<accession>A0A6P6X7Q5</accession>
<organism evidence="6 7">
    <name type="scientific">Coffea arabica</name>
    <name type="common">Arabian coffee</name>
    <dbReference type="NCBI Taxonomy" id="13443"/>
    <lineage>
        <taxon>Eukaryota</taxon>
        <taxon>Viridiplantae</taxon>
        <taxon>Streptophyta</taxon>
        <taxon>Embryophyta</taxon>
        <taxon>Tracheophyta</taxon>
        <taxon>Spermatophyta</taxon>
        <taxon>Magnoliopsida</taxon>
        <taxon>eudicotyledons</taxon>
        <taxon>Gunneridae</taxon>
        <taxon>Pentapetalae</taxon>
        <taxon>asterids</taxon>
        <taxon>lamiids</taxon>
        <taxon>Gentianales</taxon>
        <taxon>Rubiaceae</taxon>
        <taxon>Ixoroideae</taxon>
        <taxon>Gardenieae complex</taxon>
        <taxon>Bertiereae - Coffeeae clade</taxon>
        <taxon>Coffeeae</taxon>
        <taxon>Coffea</taxon>
    </lineage>
</organism>
<dbReference type="PANTHER" id="PTHR22835:SF677">
    <property type="entry name" value="ACETYLAJMALAN ESTERASE-LIKE"/>
    <property type="match status" value="1"/>
</dbReference>
<evidence type="ECO:0000256" key="5">
    <source>
        <dbReference type="SAM" id="SignalP"/>
    </source>
</evidence>
<dbReference type="InterPro" id="IPR001087">
    <property type="entry name" value="GDSL"/>
</dbReference>
<reference evidence="6" key="1">
    <citation type="journal article" date="2025" name="Foods">
        <title>Unveiling the Microbial Signatures of Arabica Coffee Cherries: Insights into Ripeness Specific Diversity, Functional Traits, and Implications for Quality and Safety.</title>
        <authorList>
            <consortium name="RefSeq"/>
            <person name="Tenea G.N."/>
            <person name="Cifuentes V."/>
            <person name="Reyes P."/>
            <person name="Cevallos-Vallejos M."/>
        </authorList>
    </citation>
    <scope>NUCLEOTIDE SEQUENCE [LARGE SCALE GENOMIC DNA]</scope>
</reference>
<dbReference type="OrthoDB" id="1600564at2759"/>
<dbReference type="PANTHER" id="PTHR22835">
    <property type="entry name" value="ZINC FINGER FYVE DOMAIN CONTAINING PROTEIN"/>
    <property type="match status" value="1"/>
</dbReference>
<dbReference type="Gene3D" id="3.40.50.1110">
    <property type="entry name" value="SGNH hydrolase"/>
    <property type="match status" value="1"/>
</dbReference>
<evidence type="ECO:0000313" key="7">
    <source>
        <dbReference type="RefSeq" id="XP_027121942.1"/>
    </source>
</evidence>
<keyword evidence="4" id="KW-0325">Glycoprotein</keyword>
<reference evidence="7" key="2">
    <citation type="submission" date="2025-08" db="UniProtKB">
        <authorList>
            <consortium name="RefSeq"/>
        </authorList>
    </citation>
    <scope>IDENTIFICATION</scope>
    <source>
        <tissue evidence="7">Leaves</tissue>
    </source>
</reference>
<dbReference type="InterPro" id="IPR035669">
    <property type="entry name" value="SGNH_plant_lipase-like"/>
</dbReference>
<keyword evidence="2 5" id="KW-0732">Signal</keyword>
<comment type="similarity">
    <text evidence="1">Belongs to the 'GDSL' lipolytic enzyme family.</text>
</comment>
<evidence type="ECO:0000256" key="4">
    <source>
        <dbReference type="ARBA" id="ARBA00023180"/>
    </source>
</evidence>
<dbReference type="CDD" id="cd01837">
    <property type="entry name" value="SGNH_plant_lipase_like"/>
    <property type="match status" value="1"/>
</dbReference>
<evidence type="ECO:0000256" key="3">
    <source>
        <dbReference type="ARBA" id="ARBA00022801"/>
    </source>
</evidence>
<dbReference type="GeneID" id="113738864"/>
<dbReference type="AlphaFoldDB" id="A0A6P6X7Q5"/>
<evidence type="ECO:0000313" key="6">
    <source>
        <dbReference type="Proteomes" id="UP001652660"/>
    </source>
</evidence>
<proteinExistence type="inferred from homology"/>
<dbReference type="InterPro" id="IPR036514">
    <property type="entry name" value="SGNH_hydro_sf"/>
</dbReference>
<feature type="signal peptide" evidence="5">
    <location>
        <begin position="1"/>
        <end position="27"/>
    </location>
</feature>
<evidence type="ECO:0000256" key="1">
    <source>
        <dbReference type="ARBA" id="ARBA00008668"/>
    </source>
</evidence>
<dbReference type="RefSeq" id="XP_027121942.1">
    <property type="nucleotide sequence ID" value="XM_027266141.2"/>
</dbReference>
<sequence>MLHSTMFCSVNFSFLIVFSLLCTVSSAKENASPFKIIYQFGDSLADTGNRIRQSGVTSVFDVSSLPYGMTYFHKPTGRFSNGLLVIDFIAKALHLPLLRPYLETNASFISGVNFAVGGSTALDNSFFYDRNISVPSTNVPLSQQLKWFKKHLKLVSDNRSQCEERLKRALFMMGEIGGNDFSTAFSQGKSIKESRNYVPYVVDAISLAIREVIQFGARIIIVPGIIPMGCLPSFLASFPSADPKAYDDKGCLKKLNKFVLFYNNYLQKNLAALRLEFPGVVIRYYDYYNAFQYILHNAGSLGFDQRSLLKACCGKGGKYNYSNDMICASNGVKACLQPERFVHWDGVHLTQEAYRYISDHLIRDILPNT</sequence>
<dbReference type="SUPFAM" id="SSF52266">
    <property type="entry name" value="SGNH hydrolase"/>
    <property type="match status" value="1"/>
</dbReference>
<keyword evidence="3" id="KW-0378">Hydrolase</keyword>
<protein>
    <submittedName>
        <fullName evidence="7">Acetylajmalan esterase-like</fullName>
    </submittedName>
</protein>
<keyword evidence="6" id="KW-1185">Reference proteome</keyword>
<dbReference type="Proteomes" id="UP001652660">
    <property type="component" value="Chromosome 4c"/>
</dbReference>
<name>A0A6P6X7Q5_COFAR</name>